<dbReference type="OrthoDB" id="9775794at2"/>
<dbReference type="NCBIfam" id="NF005802">
    <property type="entry name" value="PRK07657.1"/>
    <property type="match status" value="1"/>
</dbReference>
<evidence type="ECO:0000256" key="2">
    <source>
        <dbReference type="ARBA" id="ARBA00023239"/>
    </source>
</evidence>
<keyword evidence="5" id="KW-1185">Reference proteome</keyword>
<evidence type="ECO:0000313" key="5">
    <source>
        <dbReference type="Proteomes" id="UP000183557"/>
    </source>
</evidence>
<dbReference type="InterPro" id="IPR014748">
    <property type="entry name" value="Enoyl-CoA_hydra_C"/>
</dbReference>
<comment type="similarity">
    <text evidence="1 3">Belongs to the enoyl-CoA hydratase/isomerase family.</text>
</comment>
<dbReference type="CDD" id="cd06558">
    <property type="entry name" value="crotonase-like"/>
    <property type="match status" value="1"/>
</dbReference>
<dbReference type="GO" id="GO:0016836">
    <property type="term" value="F:hydro-lyase activity"/>
    <property type="evidence" value="ECO:0007669"/>
    <property type="project" value="UniProtKB-ARBA"/>
</dbReference>
<keyword evidence="2" id="KW-0456">Lyase</keyword>
<accession>A0A1I3VV23</accession>
<evidence type="ECO:0000256" key="3">
    <source>
        <dbReference type="RuleBase" id="RU003707"/>
    </source>
</evidence>
<dbReference type="Proteomes" id="UP000183557">
    <property type="component" value="Unassembled WGS sequence"/>
</dbReference>
<organism evidence="4 5">
    <name type="scientific">Halobacillus dabanensis</name>
    <dbReference type="NCBI Taxonomy" id="240302"/>
    <lineage>
        <taxon>Bacteria</taxon>
        <taxon>Bacillati</taxon>
        <taxon>Bacillota</taxon>
        <taxon>Bacilli</taxon>
        <taxon>Bacillales</taxon>
        <taxon>Bacillaceae</taxon>
        <taxon>Halobacillus</taxon>
    </lineage>
</organism>
<dbReference type="InterPro" id="IPR001753">
    <property type="entry name" value="Enoyl-CoA_hydra/iso"/>
</dbReference>
<dbReference type="InterPro" id="IPR029045">
    <property type="entry name" value="ClpP/crotonase-like_dom_sf"/>
</dbReference>
<evidence type="ECO:0000256" key="1">
    <source>
        <dbReference type="ARBA" id="ARBA00005254"/>
    </source>
</evidence>
<dbReference type="PANTHER" id="PTHR11941:SF54">
    <property type="entry name" value="ENOYL-COA HYDRATASE, MITOCHONDRIAL"/>
    <property type="match status" value="1"/>
</dbReference>
<proteinExistence type="inferred from homology"/>
<name>A0A1I3VV23_HALDA</name>
<dbReference type="FunFam" id="3.90.226.10:FF:000009">
    <property type="entry name" value="Carnitinyl-CoA dehydratase"/>
    <property type="match status" value="1"/>
</dbReference>
<dbReference type="FunFam" id="1.10.12.10:FF:000001">
    <property type="entry name" value="Probable enoyl-CoA hydratase, mitochondrial"/>
    <property type="match status" value="1"/>
</dbReference>
<dbReference type="EMBL" id="FOSB01000006">
    <property type="protein sequence ID" value="SFJ98001.1"/>
    <property type="molecule type" value="Genomic_DNA"/>
</dbReference>
<dbReference type="AlphaFoldDB" id="A0A1I3VV23"/>
<dbReference type="InterPro" id="IPR018376">
    <property type="entry name" value="Enoyl-CoA_hyd/isom_CS"/>
</dbReference>
<dbReference type="Gene3D" id="1.10.12.10">
    <property type="entry name" value="Lyase 2-enoyl-coa Hydratase, Chain A, domain 2"/>
    <property type="match status" value="1"/>
</dbReference>
<dbReference type="PANTHER" id="PTHR11941">
    <property type="entry name" value="ENOYL-COA HYDRATASE-RELATED"/>
    <property type="match status" value="1"/>
</dbReference>
<sequence>MQEVVTLEELEPYVFSLKLNRPDAANALSLSLLNELQEKVEEINRRSDIRAVLLTGEGSKAFCAGADLKERAGMGEEEVLAAVKKIGDTICMVESISVPTVAVINGVAFGGGLELALACDLRMMSTSTKVGLTETSLAIIPGAGGTQRLSRLIGKGQAKAMIFTARPVEAQRALTLGLVEYVYEPQFLMEEAKDLAACIARNGPVAMKQAKLAIDKGMETDLEKGLEIERSCYEQTIPTSDRLEGLQAFKEKRKPDYKGE</sequence>
<dbReference type="PROSITE" id="PS00166">
    <property type="entry name" value="ENOYL_COA_HYDRATASE"/>
    <property type="match status" value="1"/>
</dbReference>
<gene>
    <name evidence="4" type="ORF">SAMN04487936_1068</name>
</gene>
<dbReference type="GO" id="GO:0006635">
    <property type="term" value="P:fatty acid beta-oxidation"/>
    <property type="evidence" value="ECO:0007669"/>
    <property type="project" value="TreeGrafter"/>
</dbReference>
<protein>
    <submittedName>
        <fullName evidence="4">Enoyl-CoA hydratase/carnithine racemase</fullName>
    </submittedName>
</protein>
<dbReference type="Pfam" id="PF00378">
    <property type="entry name" value="ECH_1"/>
    <property type="match status" value="1"/>
</dbReference>
<reference evidence="5" key="1">
    <citation type="submission" date="2016-10" db="EMBL/GenBank/DDBJ databases">
        <authorList>
            <person name="Varghese N."/>
            <person name="Submissions S."/>
        </authorList>
    </citation>
    <scope>NUCLEOTIDE SEQUENCE [LARGE SCALE GENOMIC DNA]</scope>
    <source>
        <strain evidence="5">CGMCC 1.3704</strain>
    </source>
</reference>
<dbReference type="Gene3D" id="3.90.226.10">
    <property type="entry name" value="2-enoyl-CoA Hydratase, Chain A, domain 1"/>
    <property type="match status" value="1"/>
</dbReference>
<dbReference type="SUPFAM" id="SSF52096">
    <property type="entry name" value="ClpP/crotonase"/>
    <property type="match status" value="1"/>
</dbReference>
<dbReference type="STRING" id="240302.BN982_01905"/>
<dbReference type="RefSeq" id="WP_075036635.1">
    <property type="nucleotide sequence ID" value="NZ_FOSB01000006.1"/>
</dbReference>
<evidence type="ECO:0000313" key="4">
    <source>
        <dbReference type="EMBL" id="SFJ98001.1"/>
    </source>
</evidence>